<dbReference type="Proteomes" id="UP000054771">
    <property type="component" value="Unassembled WGS sequence"/>
</dbReference>
<sequence length="234" mass="26849">MAMSSPSPSPSPSLGSDFSSSSEQTTPSSTPPETPPEERLVDDMVAMLRRFREISDRLLDIELDQWKRDQWCAFRDAIPCRCRLPVTTAAAMFFIVLCSYVFDGVGQFASWIFNHHRPPFPLDSSTTSFANFTNFTATVKATHERLNNPHQHHQHHHNLPRDPHRQEMDNTVIAYAMRDYAIAWIVAHYGATGLRKSLAWAIAFCGFRALVWDTFKVYVRRWGMELIDVRFWGG</sequence>
<dbReference type="OrthoDB" id="10426420at2759"/>
<dbReference type="EMBL" id="CDMC01000001">
    <property type="protein sequence ID" value="CEL01981.1"/>
    <property type="molecule type" value="Genomic_DNA"/>
</dbReference>
<evidence type="ECO:0000313" key="3">
    <source>
        <dbReference type="Proteomes" id="UP000054771"/>
    </source>
</evidence>
<protein>
    <submittedName>
        <fullName evidence="2">Uncharacterized protein</fullName>
    </submittedName>
</protein>
<name>A0A0U5FTS2_ASPCI</name>
<keyword evidence="3" id="KW-1185">Reference proteome</keyword>
<reference evidence="3" key="1">
    <citation type="journal article" date="2016" name="Genome Announc.">
        <title>Draft genome sequences of fungus Aspergillus calidoustus.</title>
        <authorList>
            <person name="Horn F."/>
            <person name="Linde J."/>
            <person name="Mattern D.J."/>
            <person name="Walther G."/>
            <person name="Guthke R."/>
            <person name="Scherlach K."/>
            <person name="Martin K."/>
            <person name="Brakhage A.A."/>
            <person name="Petzke L."/>
            <person name="Valiante V."/>
        </authorList>
    </citation>
    <scope>NUCLEOTIDE SEQUENCE [LARGE SCALE GENOMIC DNA]</scope>
    <source>
        <strain evidence="3">SF006504</strain>
    </source>
</reference>
<organism evidence="2 3">
    <name type="scientific">Aspergillus calidoustus</name>
    <dbReference type="NCBI Taxonomy" id="454130"/>
    <lineage>
        <taxon>Eukaryota</taxon>
        <taxon>Fungi</taxon>
        <taxon>Dikarya</taxon>
        <taxon>Ascomycota</taxon>
        <taxon>Pezizomycotina</taxon>
        <taxon>Eurotiomycetes</taxon>
        <taxon>Eurotiomycetidae</taxon>
        <taxon>Eurotiales</taxon>
        <taxon>Aspergillaceae</taxon>
        <taxon>Aspergillus</taxon>
        <taxon>Aspergillus subgen. Nidulantes</taxon>
    </lineage>
</organism>
<dbReference type="AlphaFoldDB" id="A0A0U5FTS2"/>
<gene>
    <name evidence="2" type="ORF">ASPCAL01557</name>
</gene>
<evidence type="ECO:0000256" key="1">
    <source>
        <dbReference type="SAM" id="MobiDB-lite"/>
    </source>
</evidence>
<feature type="compositionally biased region" description="Low complexity" evidence="1">
    <location>
        <begin position="1"/>
        <end position="28"/>
    </location>
</feature>
<accession>A0A0U5FTS2</accession>
<proteinExistence type="predicted"/>
<feature type="region of interest" description="Disordered" evidence="1">
    <location>
        <begin position="1"/>
        <end position="39"/>
    </location>
</feature>
<evidence type="ECO:0000313" key="2">
    <source>
        <dbReference type="EMBL" id="CEL01981.1"/>
    </source>
</evidence>